<evidence type="ECO:0000259" key="10">
    <source>
        <dbReference type="Pfam" id="PF04406"/>
    </source>
</evidence>
<reference evidence="12 13" key="1">
    <citation type="journal article" date="2011" name="Proc. Natl. Acad. Sci. U.S.A.">
        <title>Evolutionary erosion of yeast sex chromosomes by mating-type switching accidents.</title>
        <authorList>
            <person name="Gordon J.L."/>
            <person name="Armisen D."/>
            <person name="Proux-Wera E."/>
            <person name="Oheigeartaigh S.S."/>
            <person name="Byrne K.P."/>
            <person name="Wolfe K.H."/>
        </authorList>
    </citation>
    <scope>NUCLEOTIDE SEQUENCE [LARGE SCALE GENOMIC DNA]</scope>
    <source>
        <strain evidence="13">ATCC 22294 / BCRC 22015 / CBS 2517 / CECT 1963 / NBRC 1671 / NRRL Y-8276</strain>
    </source>
</reference>
<evidence type="ECO:0000259" key="11">
    <source>
        <dbReference type="Pfam" id="PF21180"/>
    </source>
</evidence>
<dbReference type="CDD" id="cd00223">
    <property type="entry name" value="TOPRIM_TopoIIB_SPO"/>
    <property type="match status" value="1"/>
</dbReference>
<feature type="domain" description="Spo11/DNA topoisomerase VI subunit A N-terminal" evidence="10">
    <location>
        <begin position="85"/>
        <end position="131"/>
    </location>
</feature>
<dbReference type="GO" id="GO:0003918">
    <property type="term" value="F:DNA topoisomerase type II (double strand cut, ATP-hydrolyzing) activity"/>
    <property type="evidence" value="ECO:0007669"/>
    <property type="project" value="UniProtKB-EC"/>
</dbReference>
<dbReference type="GO" id="GO:0007131">
    <property type="term" value="P:reciprocal meiotic recombination"/>
    <property type="evidence" value="ECO:0007669"/>
    <property type="project" value="TreeGrafter"/>
</dbReference>
<dbReference type="GO" id="GO:0007130">
    <property type="term" value="P:synaptonemal complex assembly"/>
    <property type="evidence" value="ECO:0007669"/>
    <property type="project" value="EnsemblFungi"/>
</dbReference>
<dbReference type="GO" id="GO:0046872">
    <property type="term" value="F:metal ion binding"/>
    <property type="evidence" value="ECO:0007669"/>
    <property type="project" value="UniProtKB-KW"/>
</dbReference>
<dbReference type="PANTHER" id="PTHR10848:SF0">
    <property type="entry name" value="MEIOTIC RECOMBINATION PROTEIN SPO11"/>
    <property type="match status" value="1"/>
</dbReference>
<evidence type="ECO:0000256" key="9">
    <source>
        <dbReference type="ARBA" id="ARBA00023235"/>
    </source>
</evidence>
<comment type="similarity">
    <text evidence="3">Belongs to the TOP6A family.</text>
</comment>
<dbReference type="GO" id="GO:0042138">
    <property type="term" value="P:meiotic DNA double-strand break formation"/>
    <property type="evidence" value="ECO:0007669"/>
    <property type="project" value="EnsemblFungi"/>
</dbReference>
<keyword evidence="9" id="KW-0413">Isomerase</keyword>
<evidence type="ECO:0000313" key="13">
    <source>
        <dbReference type="Proteomes" id="UP000005220"/>
    </source>
</evidence>
<dbReference type="Pfam" id="PF04406">
    <property type="entry name" value="TP6A_N"/>
    <property type="match status" value="1"/>
</dbReference>
<dbReference type="eggNOG" id="KOG2795">
    <property type="taxonomic scope" value="Eukaryota"/>
</dbReference>
<evidence type="ECO:0000256" key="3">
    <source>
        <dbReference type="ARBA" id="ARBA00006559"/>
    </source>
</evidence>
<evidence type="ECO:0000256" key="4">
    <source>
        <dbReference type="ARBA" id="ARBA00012895"/>
    </source>
</evidence>
<sequence>MTISLSNLLKDNPTKRCLIETLTPKKRSVHIDLENSITDIFNLISNCLQINNEPVDIVFKTGKMKNTLSFPVYGKASRSHNSNTVLILLTLLKIINERATTNTTSTIRDVYYSNVPLFKTQRTVNYYVNIIRLNFPGMNSVIPAQKGLVYTSATMEIYHADGSKMMLMGGTSSLIPYLYETSTIACAVADFDKIIILEKEAVYSKLVQNKLMLNSLIITGKGYPDHLTRKFINKVSHLCSDIEIFVDADPDGICIALNYMKDCPMAQYKGITVAALINTKDEDNLMKLTPRDSTISRNLLVKLQRLTSHQKGLPGIKLALQRHLFFGVKGEMNSMLLR</sequence>
<dbReference type="STRING" id="1071382.H2B1D7"/>
<keyword evidence="6" id="KW-0460">Magnesium</keyword>
<dbReference type="FunCoup" id="H2B1D7">
    <property type="interactions" value="886"/>
</dbReference>
<dbReference type="OrthoDB" id="5377392at2759"/>
<feature type="domain" description="Topoisomerase 6 subunit A/Spo11 TOPRIM" evidence="11">
    <location>
        <begin position="194"/>
        <end position="260"/>
    </location>
</feature>
<dbReference type="InterPro" id="IPR013049">
    <property type="entry name" value="Spo11/TopoVI_A_N"/>
</dbReference>
<protein>
    <recommendedName>
        <fullName evidence="4">DNA topoisomerase (ATP-hydrolyzing)</fullName>
        <ecNumber evidence="4">5.6.2.2</ecNumber>
    </recommendedName>
</protein>
<proteinExistence type="inferred from homology"/>
<keyword evidence="5" id="KW-0479">Metal-binding</keyword>
<dbReference type="InterPro" id="IPR034136">
    <property type="entry name" value="TOPRIM_Topo6A/Spo11"/>
</dbReference>
<dbReference type="AlphaFoldDB" id="H2B1D7"/>
<gene>
    <name evidence="12" type="primary">KAFR0K00820</name>
    <name evidence="12" type="ORF">KAFR_0K00820</name>
</gene>
<evidence type="ECO:0000313" key="12">
    <source>
        <dbReference type="EMBL" id="CCF60437.1"/>
    </source>
</evidence>
<evidence type="ECO:0000256" key="6">
    <source>
        <dbReference type="ARBA" id="ARBA00022842"/>
    </source>
</evidence>
<keyword evidence="13" id="KW-1185">Reference proteome</keyword>
<dbReference type="InterPro" id="IPR036388">
    <property type="entry name" value="WH-like_DNA-bd_sf"/>
</dbReference>
<dbReference type="Gene3D" id="1.10.10.10">
    <property type="entry name" value="Winged helix-like DNA-binding domain superfamily/Winged helix DNA-binding domain"/>
    <property type="match status" value="1"/>
</dbReference>
<comment type="cofactor">
    <cofactor evidence="2">
        <name>Mg(2+)</name>
        <dbReference type="ChEBI" id="CHEBI:18420"/>
    </cofactor>
</comment>
<evidence type="ECO:0000256" key="8">
    <source>
        <dbReference type="ARBA" id="ARBA00023125"/>
    </source>
</evidence>
<dbReference type="InParanoid" id="H2B1D7"/>
<dbReference type="Proteomes" id="UP000005220">
    <property type="component" value="Chromosome 11"/>
</dbReference>
<dbReference type="GO" id="GO:0003682">
    <property type="term" value="F:chromatin binding"/>
    <property type="evidence" value="ECO:0007669"/>
    <property type="project" value="EnsemblFungi"/>
</dbReference>
<dbReference type="PRINTS" id="PR01550">
    <property type="entry name" value="TOP6AFAMILY"/>
</dbReference>
<dbReference type="GO" id="GO:0000706">
    <property type="term" value="P:meiotic DNA double-strand break processing"/>
    <property type="evidence" value="ECO:0007669"/>
    <property type="project" value="TreeGrafter"/>
</dbReference>
<organism evidence="12 13">
    <name type="scientific">Kazachstania africana (strain ATCC 22294 / BCRC 22015 / CBS 2517 / CECT 1963 / NBRC 1671 / NRRL Y-8276)</name>
    <name type="common">Yeast</name>
    <name type="synonym">Kluyveromyces africanus</name>
    <dbReference type="NCBI Taxonomy" id="1071382"/>
    <lineage>
        <taxon>Eukaryota</taxon>
        <taxon>Fungi</taxon>
        <taxon>Dikarya</taxon>
        <taxon>Ascomycota</taxon>
        <taxon>Saccharomycotina</taxon>
        <taxon>Saccharomycetes</taxon>
        <taxon>Saccharomycetales</taxon>
        <taxon>Saccharomycetaceae</taxon>
        <taxon>Kazachstania</taxon>
    </lineage>
</organism>
<evidence type="ECO:0000256" key="7">
    <source>
        <dbReference type="ARBA" id="ARBA00023029"/>
    </source>
</evidence>
<dbReference type="SUPFAM" id="SSF56726">
    <property type="entry name" value="DNA topoisomerase IV, alpha subunit"/>
    <property type="match status" value="1"/>
</dbReference>
<keyword evidence="7" id="KW-0799">Topoisomerase</keyword>
<evidence type="ECO:0000256" key="1">
    <source>
        <dbReference type="ARBA" id="ARBA00000185"/>
    </source>
</evidence>
<dbReference type="PANTHER" id="PTHR10848">
    <property type="entry name" value="MEIOTIC RECOMBINATION PROTEIN SPO11"/>
    <property type="match status" value="1"/>
</dbReference>
<dbReference type="Pfam" id="PF21180">
    <property type="entry name" value="TOP6A-Spo11_Toprim"/>
    <property type="match status" value="1"/>
</dbReference>
<dbReference type="GeneID" id="13886626"/>
<dbReference type="GO" id="GO:0000794">
    <property type="term" value="C:condensed nuclear chromosome"/>
    <property type="evidence" value="ECO:0007669"/>
    <property type="project" value="EnsemblFungi"/>
</dbReference>
<dbReference type="EC" id="5.6.2.2" evidence="4"/>
<accession>H2B1D7</accession>
<comment type="catalytic activity">
    <reaction evidence="1">
        <text>ATP-dependent breakage, passage and rejoining of double-stranded DNA.</text>
        <dbReference type="EC" id="5.6.2.2"/>
    </reaction>
</comment>
<dbReference type="GO" id="GO:0045027">
    <property type="term" value="F:DNA end binding"/>
    <property type="evidence" value="ECO:0007669"/>
    <property type="project" value="EnsemblFungi"/>
</dbReference>
<dbReference type="InterPro" id="IPR002815">
    <property type="entry name" value="Spo11/TopoVI_A"/>
</dbReference>
<dbReference type="InterPro" id="IPR036078">
    <property type="entry name" value="Spo11/TopoVI_A_sf"/>
</dbReference>
<name>H2B1D7_KAZAF</name>
<dbReference type="RefSeq" id="XP_003959572.1">
    <property type="nucleotide sequence ID" value="XM_003959523.1"/>
</dbReference>
<dbReference type="GO" id="GO:0035861">
    <property type="term" value="C:site of double-strand break"/>
    <property type="evidence" value="ECO:0007669"/>
    <property type="project" value="EnsemblFungi"/>
</dbReference>
<dbReference type="GO" id="GO:0005524">
    <property type="term" value="F:ATP binding"/>
    <property type="evidence" value="ECO:0007669"/>
    <property type="project" value="InterPro"/>
</dbReference>
<dbReference type="HOGENOM" id="CLU_037229_2_1_1"/>
<dbReference type="Gene3D" id="3.40.1360.10">
    <property type="match status" value="1"/>
</dbReference>
<dbReference type="EMBL" id="HE650831">
    <property type="protein sequence ID" value="CCF60437.1"/>
    <property type="molecule type" value="Genomic_DNA"/>
</dbReference>
<evidence type="ECO:0000256" key="5">
    <source>
        <dbReference type="ARBA" id="ARBA00022723"/>
    </source>
</evidence>
<keyword evidence="8" id="KW-0238">DNA-binding</keyword>
<evidence type="ECO:0000256" key="2">
    <source>
        <dbReference type="ARBA" id="ARBA00001946"/>
    </source>
</evidence>
<dbReference type="KEGG" id="kaf:KAFR_0K00820"/>